<dbReference type="PhylomeDB" id="A0A0A2L1N1"/>
<dbReference type="OMA" id="VGASEWG"/>
<comment type="caution">
    <text evidence="2">The sequence shown here is derived from an EMBL/GenBank/DDBJ whole genome shotgun (WGS) entry which is preliminary data.</text>
</comment>
<dbReference type="OrthoDB" id="4646997at2759"/>
<sequence>MAPPSYFNSVTSESVFKARFQAEHGKSFSEIKAVGASNWDRTHLLACRVVRPELRGNGNVNVLPSVSNYAHTSDTEFPPDEMKAFLKGPGSSIKDKSEHYLVRQLGCSISLGQIWAAMAMFTGSLDRREQNLSQNEGSNEDSGDYDHDIEERPKRARRDTIQVDGYIDSDTMQVGSSSPVPGSSDHSASLAYVDRDTHILAVQPEDESLRLASCVIRHILYYGTPQDSTDEPVVTEFRDGKRRLDVSTINSDRQIVAIDDGGLCLRRHEPGRGYVVVENTVAILETKTRGKANYLR</sequence>
<dbReference type="STRING" id="40296.A0A0A2L1N1"/>
<dbReference type="Proteomes" id="UP000030104">
    <property type="component" value="Unassembled WGS sequence"/>
</dbReference>
<evidence type="ECO:0000313" key="3">
    <source>
        <dbReference type="Proteomes" id="UP000030104"/>
    </source>
</evidence>
<reference evidence="2 3" key="1">
    <citation type="journal article" date="2015" name="Mol. Plant Microbe Interact.">
        <title>Genome, transcriptome, and functional analyses of Penicillium expansum provide new insights into secondary metabolism and pathogenicity.</title>
        <authorList>
            <person name="Ballester A.R."/>
            <person name="Marcet-Houben M."/>
            <person name="Levin E."/>
            <person name="Sela N."/>
            <person name="Selma-Lazaro C."/>
            <person name="Carmona L."/>
            <person name="Wisniewski M."/>
            <person name="Droby S."/>
            <person name="Gonzalez-Candelas L."/>
            <person name="Gabaldon T."/>
        </authorList>
    </citation>
    <scope>NUCLEOTIDE SEQUENCE [LARGE SCALE GENOMIC DNA]</scope>
    <source>
        <strain evidence="2 3">PHI-1</strain>
    </source>
</reference>
<keyword evidence="3" id="KW-1185">Reference proteome</keyword>
<organism evidence="2 3">
    <name type="scientific">Penicillium italicum</name>
    <name type="common">Blue mold</name>
    <dbReference type="NCBI Taxonomy" id="40296"/>
    <lineage>
        <taxon>Eukaryota</taxon>
        <taxon>Fungi</taxon>
        <taxon>Dikarya</taxon>
        <taxon>Ascomycota</taxon>
        <taxon>Pezizomycotina</taxon>
        <taxon>Eurotiomycetes</taxon>
        <taxon>Eurotiomycetidae</taxon>
        <taxon>Eurotiales</taxon>
        <taxon>Aspergillaceae</taxon>
        <taxon>Penicillium</taxon>
    </lineage>
</organism>
<evidence type="ECO:0000256" key="1">
    <source>
        <dbReference type="SAM" id="MobiDB-lite"/>
    </source>
</evidence>
<accession>A0A0A2L1N1</accession>
<feature type="compositionally biased region" description="Low complexity" evidence="1">
    <location>
        <begin position="174"/>
        <end position="184"/>
    </location>
</feature>
<feature type="region of interest" description="Disordered" evidence="1">
    <location>
        <begin position="129"/>
        <end position="187"/>
    </location>
</feature>
<gene>
    <name evidence="2" type="ORF">PITC_009040</name>
</gene>
<feature type="compositionally biased region" description="Basic and acidic residues" evidence="1">
    <location>
        <begin position="144"/>
        <end position="161"/>
    </location>
</feature>
<evidence type="ECO:0000313" key="2">
    <source>
        <dbReference type="EMBL" id="KGO73977.1"/>
    </source>
</evidence>
<proteinExistence type="predicted"/>
<protein>
    <submittedName>
        <fullName evidence="2">Uncharacterized protein</fullName>
    </submittedName>
</protein>
<dbReference type="AlphaFoldDB" id="A0A0A2L1N1"/>
<dbReference type="HOGENOM" id="CLU_038178_0_0_1"/>
<name>A0A0A2L1N1_PENIT</name>
<dbReference type="EMBL" id="JQGA01000744">
    <property type="protein sequence ID" value="KGO73977.1"/>
    <property type="molecule type" value="Genomic_DNA"/>
</dbReference>